<dbReference type="PANTHER" id="PTHR31415">
    <property type="entry name" value="OS05G0367900 PROTEIN"/>
    <property type="match status" value="1"/>
</dbReference>
<evidence type="ECO:0000313" key="5">
    <source>
        <dbReference type="Proteomes" id="UP001372338"/>
    </source>
</evidence>
<dbReference type="AlphaFoldDB" id="A0AAN9HN81"/>
<proteinExistence type="predicted"/>
<evidence type="ECO:0000256" key="1">
    <source>
        <dbReference type="ARBA" id="ARBA00004370"/>
    </source>
</evidence>
<name>A0AAN9HN81_CROPI</name>
<dbReference type="EMBL" id="JAYWIO010000008">
    <property type="protein sequence ID" value="KAK7245340.1"/>
    <property type="molecule type" value="Genomic_DNA"/>
</dbReference>
<keyword evidence="2 3" id="KW-0472">Membrane</keyword>
<dbReference type="GO" id="GO:0098542">
    <property type="term" value="P:defense response to other organism"/>
    <property type="evidence" value="ECO:0007669"/>
    <property type="project" value="InterPro"/>
</dbReference>
<comment type="subcellular location">
    <subcellularLocation>
        <location evidence="1">Membrane</location>
    </subcellularLocation>
</comment>
<evidence type="ECO:0000313" key="4">
    <source>
        <dbReference type="EMBL" id="KAK7245340.1"/>
    </source>
</evidence>
<dbReference type="PANTHER" id="PTHR31415:SF4">
    <property type="entry name" value="NDR1_HIN1-LIKE PROTEIN 3"/>
    <property type="match status" value="1"/>
</dbReference>
<evidence type="ECO:0000256" key="2">
    <source>
        <dbReference type="ARBA" id="ARBA00023136"/>
    </source>
</evidence>
<keyword evidence="5" id="KW-1185">Reference proteome</keyword>
<organism evidence="4 5">
    <name type="scientific">Crotalaria pallida</name>
    <name type="common">Smooth rattlebox</name>
    <name type="synonym">Crotalaria striata</name>
    <dbReference type="NCBI Taxonomy" id="3830"/>
    <lineage>
        <taxon>Eukaryota</taxon>
        <taxon>Viridiplantae</taxon>
        <taxon>Streptophyta</taxon>
        <taxon>Embryophyta</taxon>
        <taxon>Tracheophyta</taxon>
        <taxon>Spermatophyta</taxon>
        <taxon>Magnoliopsida</taxon>
        <taxon>eudicotyledons</taxon>
        <taxon>Gunneridae</taxon>
        <taxon>Pentapetalae</taxon>
        <taxon>rosids</taxon>
        <taxon>fabids</taxon>
        <taxon>Fabales</taxon>
        <taxon>Fabaceae</taxon>
        <taxon>Papilionoideae</taxon>
        <taxon>50 kb inversion clade</taxon>
        <taxon>genistoids sensu lato</taxon>
        <taxon>core genistoids</taxon>
        <taxon>Crotalarieae</taxon>
        <taxon>Crotalaria</taxon>
    </lineage>
</organism>
<evidence type="ECO:0000256" key="3">
    <source>
        <dbReference type="SAM" id="Phobius"/>
    </source>
</evidence>
<feature type="transmembrane region" description="Helical" evidence="3">
    <location>
        <begin position="12"/>
        <end position="34"/>
    </location>
</feature>
<keyword evidence="3" id="KW-1133">Transmembrane helix</keyword>
<evidence type="ECO:0008006" key="6">
    <source>
        <dbReference type="Google" id="ProtNLM"/>
    </source>
</evidence>
<gene>
    <name evidence="4" type="ORF">RIF29_40180</name>
</gene>
<dbReference type="GO" id="GO:0009506">
    <property type="term" value="C:plasmodesma"/>
    <property type="evidence" value="ECO:0007669"/>
    <property type="project" value="TreeGrafter"/>
</dbReference>
<sequence>MNKSNSSMMRCCCGCICALICIFSAVVLVLWFIVRPNTMIFDVTDATLFNKNNNTNLLLNVTARNPSNIAGVFYDYIEAHAFCREDNDVIGFDSSQNNLEPFFQSRKTTILLSLVFKVDQQLLQQPLVDMKKGTSSSGFYYDISVRLHMKVRFKVGILKKRSIVTFRCSLHVPLDNNNGPTHDRFYITECDTGYEFY</sequence>
<dbReference type="InterPro" id="IPR044839">
    <property type="entry name" value="NDR1-like"/>
</dbReference>
<reference evidence="4 5" key="1">
    <citation type="submission" date="2024-01" db="EMBL/GenBank/DDBJ databases">
        <title>The genomes of 5 underutilized Papilionoideae crops provide insights into root nodulation and disease resistanc.</title>
        <authorList>
            <person name="Yuan L."/>
        </authorList>
    </citation>
    <scope>NUCLEOTIDE SEQUENCE [LARGE SCALE GENOMIC DNA]</scope>
    <source>
        <strain evidence="4">ZHUSHIDOU_FW_LH</strain>
        <tissue evidence="4">Leaf</tissue>
    </source>
</reference>
<dbReference type="Proteomes" id="UP001372338">
    <property type="component" value="Unassembled WGS sequence"/>
</dbReference>
<keyword evidence="3" id="KW-0812">Transmembrane</keyword>
<dbReference type="GO" id="GO:0005886">
    <property type="term" value="C:plasma membrane"/>
    <property type="evidence" value="ECO:0007669"/>
    <property type="project" value="TreeGrafter"/>
</dbReference>
<comment type="caution">
    <text evidence="4">The sequence shown here is derived from an EMBL/GenBank/DDBJ whole genome shotgun (WGS) entry which is preliminary data.</text>
</comment>
<accession>A0AAN9HN81</accession>
<protein>
    <recommendedName>
        <fullName evidence="6">Late embryogenesis abundant protein LEA-2 subgroup domain-containing protein</fullName>
    </recommendedName>
</protein>